<feature type="active site" description="Proton acceptor" evidence="4">
    <location>
        <position position="302"/>
    </location>
</feature>
<evidence type="ECO:0000256" key="1">
    <source>
        <dbReference type="ARBA" id="ARBA00022603"/>
    </source>
</evidence>
<comment type="caution">
    <text evidence="7">The sequence shown here is derived from an EMBL/GenBank/DDBJ whole genome shotgun (WGS) entry which is preliminary data.</text>
</comment>
<dbReference type="PIRSF" id="PIRSF005739">
    <property type="entry name" value="O-mtase"/>
    <property type="match status" value="1"/>
</dbReference>
<accession>A0A9W9TJZ2</accession>
<evidence type="ECO:0000313" key="8">
    <source>
        <dbReference type="Proteomes" id="UP001150941"/>
    </source>
</evidence>
<name>A0A9W9TJZ2_9EURO</name>
<feature type="domain" description="O-methyltransferase C-terminal" evidence="5">
    <location>
        <begin position="170"/>
        <end position="362"/>
    </location>
</feature>
<dbReference type="AlphaFoldDB" id="A0A9W9TJZ2"/>
<dbReference type="SUPFAM" id="SSF53335">
    <property type="entry name" value="S-adenosyl-L-methionine-dependent methyltransferases"/>
    <property type="match status" value="1"/>
</dbReference>
<protein>
    <recommendedName>
        <fullName evidence="9">O-methyltransferase domain-containing protein</fullName>
    </recommendedName>
</protein>
<dbReference type="GO" id="GO:0032259">
    <property type="term" value="P:methylation"/>
    <property type="evidence" value="ECO:0007669"/>
    <property type="project" value="UniProtKB-KW"/>
</dbReference>
<dbReference type="Gene3D" id="3.40.50.150">
    <property type="entry name" value="Vaccinia Virus protein VP39"/>
    <property type="match status" value="1"/>
</dbReference>
<evidence type="ECO:0000256" key="4">
    <source>
        <dbReference type="PIRSR" id="PIRSR005739-1"/>
    </source>
</evidence>
<dbReference type="GO" id="GO:0044550">
    <property type="term" value="P:secondary metabolite biosynthetic process"/>
    <property type="evidence" value="ECO:0007669"/>
    <property type="project" value="UniProtKB-ARBA"/>
</dbReference>
<evidence type="ECO:0000259" key="5">
    <source>
        <dbReference type="Pfam" id="PF00891"/>
    </source>
</evidence>
<proteinExistence type="predicted"/>
<dbReference type="Pfam" id="PF08100">
    <property type="entry name" value="Dimerisation"/>
    <property type="match status" value="1"/>
</dbReference>
<evidence type="ECO:0000259" key="6">
    <source>
        <dbReference type="Pfam" id="PF08100"/>
    </source>
</evidence>
<dbReference type="SUPFAM" id="SSF46785">
    <property type="entry name" value="Winged helix' DNA-binding domain"/>
    <property type="match status" value="1"/>
</dbReference>
<dbReference type="InterPro" id="IPR036390">
    <property type="entry name" value="WH_DNA-bd_sf"/>
</dbReference>
<dbReference type="InterPro" id="IPR012967">
    <property type="entry name" value="COMT_dimerisation"/>
</dbReference>
<dbReference type="Pfam" id="PF00891">
    <property type="entry name" value="Methyltransf_2"/>
    <property type="match status" value="1"/>
</dbReference>
<dbReference type="GO" id="GO:0046983">
    <property type="term" value="F:protein dimerization activity"/>
    <property type="evidence" value="ECO:0007669"/>
    <property type="project" value="InterPro"/>
</dbReference>
<dbReference type="EMBL" id="JAPQKS010000005">
    <property type="protein sequence ID" value="KAJ5225513.1"/>
    <property type="molecule type" value="Genomic_DNA"/>
</dbReference>
<sequence length="366" mass="40673">MNISQLVQSIDTLATAGQLNSIDENQRVQLYQACSKLRAAPASPLDRTLELLFSGHQAMAVRLGVDLKLFDSIARHSAGDSEKFITVSQISGDIKADAKLVRRIMRFLASMGILKQISRDEFQSTSFAGAYVSASPLSAAVVYFTHFHSIISRLPQYFEDKGWNNPEDIDDSPFQAAMGIKSRYFDYLKTKPYYQDAFNKFMASSYGREGKKWFECFPVAGLLCAECPSDVLLVDIGGCHGVELEAFHKKFPDAPGRLILQDLLHVIETGDLPAGVEAQGYNFFDEQPVKGARAYYLRNVLHDWPDELVLKILGRIREAMAAESLLLIEERVLPEANIPLLSALGDMSMMVLFAAAERTKGDTRAS</sequence>
<reference evidence="7" key="2">
    <citation type="journal article" date="2023" name="IMA Fungus">
        <title>Comparative genomic study of the Penicillium genus elucidates a diverse pangenome and 15 lateral gene transfer events.</title>
        <authorList>
            <person name="Petersen C."/>
            <person name="Sorensen T."/>
            <person name="Nielsen M.R."/>
            <person name="Sondergaard T.E."/>
            <person name="Sorensen J.L."/>
            <person name="Fitzpatrick D.A."/>
            <person name="Frisvad J.C."/>
            <person name="Nielsen K.L."/>
        </authorList>
    </citation>
    <scope>NUCLEOTIDE SEQUENCE</scope>
    <source>
        <strain evidence="7">IBT 19713</strain>
    </source>
</reference>
<dbReference type="InterPro" id="IPR036388">
    <property type="entry name" value="WH-like_DNA-bd_sf"/>
</dbReference>
<evidence type="ECO:0000313" key="7">
    <source>
        <dbReference type="EMBL" id="KAJ5225513.1"/>
    </source>
</evidence>
<dbReference type="OrthoDB" id="1535081at2759"/>
<gene>
    <name evidence="7" type="ORF">N7468_006738</name>
</gene>
<keyword evidence="3" id="KW-0949">S-adenosyl-L-methionine</keyword>
<organism evidence="7 8">
    <name type="scientific">Penicillium chermesinum</name>
    <dbReference type="NCBI Taxonomy" id="63820"/>
    <lineage>
        <taxon>Eukaryota</taxon>
        <taxon>Fungi</taxon>
        <taxon>Dikarya</taxon>
        <taxon>Ascomycota</taxon>
        <taxon>Pezizomycotina</taxon>
        <taxon>Eurotiomycetes</taxon>
        <taxon>Eurotiomycetidae</taxon>
        <taxon>Eurotiales</taxon>
        <taxon>Aspergillaceae</taxon>
        <taxon>Penicillium</taxon>
    </lineage>
</organism>
<keyword evidence="2" id="KW-0808">Transferase</keyword>
<dbReference type="GeneID" id="83203337"/>
<feature type="domain" description="O-methyltransferase dimerisation" evidence="6">
    <location>
        <begin position="50"/>
        <end position="127"/>
    </location>
</feature>
<reference evidence="7" key="1">
    <citation type="submission" date="2022-11" db="EMBL/GenBank/DDBJ databases">
        <authorList>
            <person name="Petersen C."/>
        </authorList>
    </citation>
    <scope>NUCLEOTIDE SEQUENCE</scope>
    <source>
        <strain evidence="7">IBT 19713</strain>
    </source>
</reference>
<evidence type="ECO:0000256" key="2">
    <source>
        <dbReference type="ARBA" id="ARBA00022679"/>
    </source>
</evidence>
<keyword evidence="8" id="KW-1185">Reference proteome</keyword>
<dbReference type="PROSITE" id="PS51683">
    <property type="entry name" value="SAM_OMT_II"/>
    <property type="match status" value="1"/>
</dbReference>
<dbReference type="PANTHER" id="PTHR43712:SF11">
    <property type="entry name" value="O-METHYLTRANSFERASE (AFU_ORTHOLOGUE AFUA_2G17820)-RELATED"/>
    <property type="match status" value="1"/>
</dbReference>
<dbReference type="InterPro" id="IPR016461">
    <property type="entry name" value="COMT-like"/>
</dbReference>
<dbReference type="PANTHER" id="PTHR43712">
    <property type="entry name" value="PUTATIVE (AFU_ORTHOLOGUE AFUA_4G14580)-RELATED"/>
    <property type="match status" value="1"/>
</dbReference>
<keyword evidence="1" id="KW-0489">Methyltransferase</keyword>
<dbReference type="InterPro" id="IPR001077">
    <property type="entry name" value="COMT_C"/>
</dbReference>
<dbReference type="RefSeq" id="XP_058328924.1">
    <property type="nucleotide sequence ID" value="XM_058476034.1"/>
</dbReference>
<evidence type="ECO:0000256" key="3">
    <source>
        <dbReference type="ARBA" id="ARBA00022691"/>
    </source>
</evidence>
<dbReference type="Proteomes" id="UP001150941">
    <property type="component" value="Unassembled WGS sequence"/>
</dbReference>
<evidence type="ECO:0008006" key="9">
    <source>
        <dbReference type="Google" id="ProtNLM"/>
    </source>
</evidence>
<dbReference type="Gene3D" id="1.10.10.10">
    <property type="entry name" value="Winged helix-like DNA-binding domain superfamily/Winged helix DNA-binding domain"/>
    <property type="match status" value="1"/>
</dbReference>
<dbReference type="GO" id="GO:0008171">
    <property type="term" value="F:O-methyltransferase activity"/>
    <property type="evidence" value="ECO:0007669"/>
    <property type="project" value="InterPro"/>
</dbReference>
<dbReference type="InterPro" id="IPR029063">
    <property type="entry name" value="SAM-dependent_MTases_sf"/>
</dbReference>